<organism evidence="4 5">
    <name type="scientific">Falsibacillus albus</name>
    <dbReference type="NCBI Taxonomy" id="2478915"/>
    <lineage>
        <taxon>Bacteria</taxon>
        <taxon>Bacillati</taxon>
        <taxon>Bacillota</taxon>
        <taxon>Bacilli</taxon>
        <taxon>Bacillales</taxon>
        <taxon>Bacillaceae</taxon>
        <taxon>Falsibacillus</taxon>
    </lineage>
</organism>
<dbReference type="Proteomes" id="UP000276770">
    <property type="component" value="Unassembled WGS sequence"/>
</dbReference>
<keyword evidence="2 3" id="KW-0479">Metal-binding</keyword>
<keyword evidence="5" id="KW-1185">Reference proteome</keyword>
<evidence type="ECO:0000256" key="1">
    <source>
        <dbReference type="ARBA" id="ARBA00008635"/>
    </source>
</evidence>
<dbReference type="SUPFAM" id="SSF109854">
    <property type="entry name" value="DinB/YfiT-like putative metalloenzymes"/>
    <property type="match status" value="1"/>
</dbReference>
<dbReference type="EMBL" id="RCVZ01000016">
    <property type="protein sequence ID" value="RLQ93234.1"/>
    <property type="molecule type" value="Genomic_DNA"/>
</dbReference>
<comment type="similarity">
    <text evidence="1">Belongs to the DinB family.</text>
</comment>
<dbReference type="RefSeq" id="WP_121682142.1">
    <property type="nucleotide sequence ID" value="NZ_RCVZ01000016.1"/>
</dbReference>
<dbReference type="AlphaFoldDB" id="A0A3L7JSE1"/>
<name>A0A3L7JSE1_9BACI</name>
<feature type="binding site" evidence="3">
    <location>
        <position position="50"/>
    </location>
    <ligand>
        <name>a divalent metal cation</name>
        <dbReference type="ChEBI" id="CHEBI:60240"/>
    </ligand>
</feature>
<dbReference type="InterPro" id="IPR034660">
    <property type="entry name" value="DinB/YfiT-like"/>
</dbReference>
<evidence type="ECO:0008006" key="6">
    <source>
        <dbReference type="Google" id="ProtNLM"/>
    </source>
</evidence>
<dbReference type="OrthoDB" id="119432at2"/>
<evidence type="ECO:0000256" key="2">
    <source>
        <dbReference type="ARBA" id="ARBA00022723"/>
    </source>
</evidence>
<comment type="caution">
    <text evidence="4">The sequence shown here is derived from an EMBL/GenBank/DDBJ whole genome shotgun (WGS) entry which is preliminary data.</text>
</comment>
<evidence type="ECO:0000313" key="4">
    <source>
        <dbReference type="EMBL" id="RLQ93234.1"/>
    </source>
</evidence>
<dbReference type="GO" id="GO:0046872">
    <property type="term" value="F:metal ion binding"/>
    <property type="evidence" value="ECO:0007669"/>
    <property type="project" value="UniProtKB-KW"/>
</dbReference>
<feature type="binding site" evidence="3">
    <location>
        <position position="129"/>
    </location>
    <ligand>
        <name>a divalent metal cation</name>
        <dbReference type="ChEBI" id="CHEBI:60240"/>
    </ligand>
</feature>
<evidence type="ECO:0000256" key="3">
    <source>
        <dbReference type="PIRSR" id="PIRSR607837-1"/>
    </source>
</evidence>
<dbReference type="Pfam" id="PF05163">
    <property type="entry name" value="DinB"/>
    <property type="match status" value="1"/>
</dbReference>
<sequence length="169" mass="18934">MAVYQNVEAFIEEYRNESQSTLKLLKALTDESLSQEAAPGYRTLGELAWHLVHLEKGMLHMTGLKFDAPAENSAPPSTAAEIADAYESTVDAMLEAVETQWNDEKLEEVNNLFGFDWKNGLTLDIYLKHEIHHRGQLTIMMRLAGLPVSGVYGPSKEEWSTMGMEAPAY</sequence>
<dbReference type="InterPro" id="IPR007837">
    <property type="entry name" value="DinB"/>
</dbReference>
<feature type="binding site" evidence="3">
    <location>
        <position position="133"/>
    </location>
    <ligand>
        <name>a divalent metal cation</name>
        <dbReference type="ChEBI" id="CHEBI:60240"/>
    </ligand>
</feature>
<protein>
    <recommendedName>
        <fullName evidence="6">DUF664 domain-containing protein</fullName>
    </recommendedName>
</protein>
<gene>
    <name evidence="4" type="ORF">D9X91_18570</name>
</gene>
<dbReference type="Gene3D" id="1.20.120.450">
    <property type="entry name" value="dinb family like domain"/>
    <property type="match status" value="1"/>
</dbReference>
<proteinExistence type="inferred from homology"/>
<accession>A0A3L7JSE1</accession>
<evidence type="ECO:0000313" key="5">
    <source>
        <dbReference type="Proteomes" id="UP000276770"/>
    </source>
</evidence>
<reference evidence="4 5" key="1">
    <citation type="submission" date="2018-10" db="EMBL/GenBank/DDBJ databases">
        <title>Falsibacillus sp. genome draft.</title>
        <authorList>
            <person name="Shi S."/>
        </authorList>
    </citation>
    <scope>NUCLEOTIDE SEQUENCE [LARGE SCALE GENOMIC DNA]</scope>
    <source>
        <strain evidence="4 5">GY 10110</strain>
    </source>
</reference>